<protein>
    <submittedName>
        <fullName evidence="1">Uncharacterized protein</fullName>
    </submittedName>
</protein>
<dbReference type="AlphaFoldDB" id="A0A1B6K1N0"/>
<evidence type="ECO:0000313" key="1">
    <source>
        <dbReference type="EMBL" id="JAT05358.1"/>
    </source>
</evidence>
<proteinExistence type="predicted"/>
<reference evidence="1" key="1">
    <citation type="submission" date="2015-11" db="EMBL/GenBank/DDBJ databases">
        <title>De novo transcriptome assembly of four potential Pierce s Disease insect vectors from Arizona vineyards.</title>
        <authorList>
            <person name="Tassone E.E."/>
        </authorList>
    </citation>
    <scope>NUCLEOTIDE SEQUENCE</scope>
</reference>
<feature type="non-terminal residue" evidence="1">
    <location>
        <position position="130"/>
    </location>
</feature>
<sequence>ETLDFYDWKKLSEDIAKKFSVNKDDEKCTWNDVKVVEVRKENKYSLFYKTSYKDEHFKEVDTRKKSRKSAKELVLKEAYTEAPPISDNKKKDLLSLCSANLIPKAHHQFYCSLQSSKVISIAQNSSDEDG</sequence>
<name>A0A1B6K1N0_9HEMI</name>
<feature type="non-terminal residue" evidence="1">
    <location>
        <position position="1"/>
    </location>
</feature>
<organism evidence="1">
    <name type="scientific">Homalodisca liturata</name>
    <dbReference type="NCBI Taxonomy" id="320908"/>
    <lineage>
        <taxon>Eukaryota</taxon>
        <taxon>Metazoa</taxon>
        <taxon>Ecdysozoa</taxon>
        <taxon>Arthropoda</taxon>
        <taxon>Hexapoda</taxon>
        <taxon>Insecta</taxon>
        <taxon>Pterygota</taxon>
        <taxon>Neoptera</taxon>
        <taxon>Paraneoptera</taxon>
        <taxon>Hemiptera</taxon>
        <taxon>Auchenorrhyncha</taxon>
        <taxon>Membracoidea</taxon>
        <taxon>Cicadellidae</taxon>
        <taxon>Cicadellinae</taxon>
        <taxon>Proconiini</taxon>
        <taxon>Homalodisca</taxon>
    </lineage>
</organism>
<gene>
    <name evidence="1" type="ORF">g.1952</name>
</gene>
<accession>A0A1B6K1N0</accession>
<dbReference type="EMBL" id="GECU01002349">
    <property type="protein sequence ID" value="JAT05358.1"/>
    <property type="molecule type" value="Transcribed_RNA"/>
</dbReference>